<comment type="caution">
    <text evidence="2">The sequence shown here is derived from an EMBL/GenBank/DDBJ whole genome shotgun (WGS) entry which is preliminary data.</text>
</comment>
<gene>
    <name evidence="2" type="ORF">GX50_08920</name>
</gene>
<name>A0A2B7Z4P5_9EURO</name>
<keyword evidence="3" id="KW-1185">Reference proteome</keyword>
<dbReference type="EMBL" id="PDND01000624">
    <property type="protein sequence ID" value="PGH28341.1"/>
    <property type="molecule type" value="Genomic_DNA"/>
</dbReference>
<organism evidence="2 3">
    <name type="scientific">[Emmonsia] crescens</name>
    <dbReference type="NCBI Taxonomy" id="73230"/>
    <lineage>
        <taxon>Eukaryota</taxon>
        <taxon>Fungi</taxon>
        <taxon>Dikarya</taxon>
        <taxon>Ascomycota</taxon>
        <taxon>Pezizomycotina</taxon>
        <taxon>Eurotiomycetes</taxon>
        <taxon>Eurotiomycetidae</taxon>
        <taxon>Onygenales</taxon>
        <taxon>Ajellomycetaceae</taxon>
        <taxon>Emergomyces</taxon>
    </lineage>
</organism>
<sequence length="108" mass="11552">MSGLPPTPLSECKRTLRLHSKTPGFNPVEEENKPSSGEEEGCMQYDLAEEGDTMESSGSGRTTGRDKQSECEAPEATDSSDGMPCSTMPMMPTLSANGMIMMTAVDLL</sequence>
<feature type="non-terminal residue" evidence="2">
    <location>
        <position position="108"/>
    </location>
</feature>
<protein>
    <submittedName>
        <fullName evidence="2">Uncharacterized protein</fullName>
    </submittedName>
</protein>
<feature type="region of interest" description="Disordered" evidence="1">
    <location>
        <begin position="1"/>
        <end position="93"/>
    </location>
</feature>
<evidence type="ECO:0000256" key="1">
    <source>
        <dbReference type="SAM" id="MobiDB-lite"/>
    </source>
</evidence>
<accession>A0A2B7Z4P5</accession>
<proteinExistence type="predicted"/>
<dbReference type="VEuPathDB" id="FungiDB:EMCG_06174"/>
<feature type="compositionally biased region" description="Acidic residues" evidence="1">
    <location>
        <begin position="37"/>
        <end position="53"/>
    </location>
</feature>
<evidence type="ECO:0000313" key="2">
    <source>
        <dbReference type="EMBL" id="PGH28341.1"/>
    </source>
</evidence>
<dbReference type="Proteomes" id="UP000226031">
    <property type="component" value="Unassembled WGS sequence"/>
</dbReference>
<evidence type="ECO:0000313" key="3">
    <source>
        <dbReference type="Proteomes" id="UP000226031"/>
    </source>
</evidence>
<reference evidence="2 3" key="1">
    <citation type="submission" date="2017-10" db="EMBL/GenBank/DDBJ databases">
        <title>Comparative genomics in systemic dimorphic fungi from Ajellomycetaceae.</title>
        <authorList>
            <person name="Munoz J.F."/>
            <person name="Mcewen J.G."/>
            <person name="Clay O.K."/>
            <person name="Cuomo C.A."/>
        </authorList>
    </citation>
    <scope>NUCLEOTIDE SEQUENCE [LARGE SCALE GENOMIC DNA]</scope>
    <source>
        <strain evidence="2 3">UAMH4076</strain>
    </source>
</reference>
<dbReference type="AlphaFoldDB" id="A0A2B7Z4P5"/>